<dbReference type="PROSITE" id="PS51679">
    <property type="entry name" value="SAM_MT_C5"/>
    <property type="match status" value="1"/>
</dbReference>
<comment type="caution">
    <text evidence="8">The sequence shown here is derived from an EMBL/GenBank/DDBJ whole genome shotgun (WGS) entry which is preliminary data.</text>
</comment>
<dbReference type="PANTHER" id="PTHR10629:SF52">
    <property type="entry name" value="DNA (CYTOSINE-5)-METHYLTRANSFERASE 1"/>
    <property type="match status" value="1"/>
</dbReference>
<keyword evidence="3 5" id="KW-0949">S-adenosyl-L-methionine</keyword>
<comment type="similarity">
    <text evidence="5 6">Belongs to the class I-like SAM-binding methyltransferase superfamily. C5-methyltransferase family.</text>
</comment>
<dbReference type="PANTHER" id="PTHR10629">
    <property type="entry name" value="CYTOSINE-SPECIFIC METHYLTRANSFERASE"/>
    <property type="match status" value="1"/>
</dbReference>
<dbReference type="InterPro" id="IPR031303">
    <property type="entry name" value="C5_meth_CS"/>
</dbReference>
<evidence type="ECO:0000256" key="2">
    <source>
        <dbReference type="ARBA" id="ARBA00022679"/>
    </source>
</evidence>
<dbReference type="EC" id="2.1.1.37" evidence="7"/>
<sequence length="360" mass="40920">MLKVLDLFSGVGGLSLGFIKAGFDIVLANEIDKTIADSYKKNHKNVKMINEDLTNLEVESVFKDLKGNIDLVIGGPPCQGFSQKGSRRLLEDDRNFLFRYYYKVVKYLKPTYFLMENVPNILTSGDGVFKDEIYMLFQDLGYKIDSNVINAFDFGVPQVRKRAFILGKLSEKISLPTGSNLNTTVKEAISDLSYLNSGEGEEIQNYRMKPVSLYQLQMRENSLKLYNHKATNHSVVALERMQLIPKGRGKEVLPQEHLTKSIYSGTWSRMIEDAPSVTITTRFDTPSSGKFTHPYLHRAITVREAARIQSFPDTFIFYGSKTSQMKQVGNAVPPLLAEYIAHSIMKDYKQKKLIKIRNEI</sequence>
<dbReference type="InterPro" id="IPR018117">
    <property type="entry name" value="C5_DNA_meth_AS"/>
</dbReference>
<dbReference type="GO" id="GO:0032259">
    <property type="term" value="P:methylation"/>
    <property type="evidence" value="ECO:0007669"/>
    <property type="project" value="UniProtKB-KW"/>
</dbReference>
<dbReference type="InterPro" id="IPR050390">
    <property type="entry name" value="C5-Methyltransferase"/>
</dbReference>
<evidence type="ECO:0000256" key="1">
    <source>
        <dbReference type="ARBA" id="ARBA00022603"/>
    </source>
</evidence>
<keyword evidence="9" id="KW-1185">Reference proteome</keyword>
<proteinExistence type="inferred from homology"/>
<dbReference type="Proteomes" id="UP001418796">
    <property type="component" value="Unassembled WGS sequence"/>
</dbReference>
<dbReference type="GO" id="GO:0003886">
    <property type="term" value="F:DNA (cytosine-5-)-methyltransferase activity"/>
    <property type="evidence" value="ECO:0007669"/>
    <property type="project" value="UniProtKB-EC"/>
</dbReference>
<evidence type="ECO:0000256" key="3">
    <source>
        <dbReference type="ARBA" id="ARBA00022691"/>
    </source>
</evidence>
<name>A0ABU9VNG6_9BACI</name>
<evidence type="ECO:0000256" key="7">
    <source>
        <dbReference type="RuleBase" id="RU000417"/>
    </source>
</evidence>
<evidence type="ECO:0000313" key="8">
    <source>
        <dbReference type="EMBL" id="MEN0645447.1"/>
    </source>
</evidence>
<dbReference type="Gene3D" id="3.40.50.150">
    <property type="entry name" value="Vaccinia Virus protein VP39"/>
    <property type="match status" value="1"/>
</dbReference>
<dbReference type="NCBIfam" id="TIGR00675">
    <property type="entry name" value="dcm"/>
    <property type="match status" value="1"/>
</dbReference>
<keyword evidence="4" id="KW-0680">Restriction system</keyword>
<evidence type="ECO:0000313" key="9">
    <source>
        <dbReference type="Proteomes" id="UP001418796"/>
    </source>
</evidence>
<dbReference type="InterPro" id="IPR001525">
    <property type="entry name" value="C5_MeTfrase"/>
</dbReference>
<reference evidence="8 9" key="1">
    <citation type="submission" date="2024-03" db="EMBL/GenBank/DDBJ databases">
        <title>Bacilli Hybrid Assemblies.</title>
        <authorList>
            <person name="Kovac J."/>
        </authorList>
    </citation>
    <scope>NUCLEOTIDE SEQUENCE [LARGE SCALE GENOMIC DNA]</scope>
    <source>
        <strain evidence="8 9">FSL R7-0666</strain>
    </source>
</reference>
<dbReference type="Pfam" id="PF00145">
    <property type="entry name" value="DNA_methylase"/>
    <property type="match status" value="1"/>
</dbReference>
<accession>A0ABU9VNG6</accession>
<feature type="active site" evidence="5">
    <location>
        <position position="78"/>
    </location>
</feature>
<protein>
    <recommendedName>
        <fullName evidence="7">Cytosine-specific methyltransferase</fullName>
        <ecNumber evidence="7">2.1.1.37</ecNumber>
    </recommendedName>
</protein>
<dbReference type="InterPro" id="IPR029063">
    <property type="entry name" value="SAM-dependent_MTases_sf"/>
</dbReference>
<dbReference type="PROSITE" id="PS00095">
    <property type="entry name" value="C5_MTASE_2"/>
    <property type="match status" value="1"/>
</dbReference>
<dbReference type="PRINTS" id="PR00105">
    <property type="entry name" value="C5METTRFRASE"/>
</dbReference>
<dbReference type="PROSITE" id="PS00094">
    <property type="entry name" value="C5_MTASE_1"/>
    <property type="match status" value="1"/>
</dbReference>
<evidence type="ECO:0000256" key="4">
    <source>
        <dbReference type="ARBA" id="ARBA00022747"/>
    </source>
</evidence>
<dbReference type="EMBL" id="JBCITK010000001">
    <property type="protein sequence ID" value="MEN0645447.1"/>
    <property type="molecule type" value="Genomic_DNA"/>
</dbReference>
<keyword evidence="2 5" id="KW-0808">Transferase</keyword>
<keyword evidence="1 5" id="KW-0489">Methyltransferase</keyword>
<dbReference type="SUPFAM" id="SSF53335">
    <property type="entry name" value="S-adenosyl-L-methionine-dependent methyltransferases"/>
    <property type="match status" value="1"/>
</dbReference>
<gene>
    <name evidence="8" type="ORF">MKY91_19965</name>
</gene>
<evidence type="ECO:0000256" key="5">
    <source>
        <dbReference type="PROSITE-ProRule" id="PRU01016"/>
    </source>
</evidence>
<evidence type="ECO:0000256" key="6">
    <source>
        <dbReference type="RuleBase" id="RU000416"/>
    </source>
</evidence>
<dbReference type="CDD" id="cd00315">
    <property type="entry name" value="Cyt_C5_DNA_methylase"/>
    <property type="match status" value="1"/>
</dbReference>
<dbReference type="RefSeq" id="WP_343132020.1">
    <property type="nucleotide sequence ID" value="NZ_JBCITK010000001.1"/>
</dbReference>
<organism evidence="8 9">
    <name type="scientific">Alkalicoccobacillus gibsonii</name>
    <dbReference type="NCBI Taxonomy" id="79881"/>
    <lineage>
        <taxon>Bacteria</taxon>
        <taxon>Bacillati</taxon>
        <taxon>Bacillota</taxon>
        <taxon>Bacilli</taxon>
        <taxon>Bacillales</taxon>
        <taxon>Bacillaceae</taxon>
        <taxon>Alkalicoccobacillus</taxon>
    </lineage>
</organism>
<comment type="catalytic activity">
    <reaction evidence="7">
        <text>a 2'-deoxycytidine in DNA + S-adenosyl-L-methionine = a 5-methyl-2'-deoxycytidine in DNA + S-adenosyl-L-homocysteine + H(+)</text>
        <dbReference type="Rhea" id="RHEA:13681"/>
        <dbReference type="Rhea" id="RHEA-COMP:11369"/>
        <dbReference type="Rhea" id="RHEA-COMP:11370"/>
        <dbReference type="ChEBI" id="CHEBI:15378"/>
        <dbReference type="ChEBI" id="CHEBI:57856"/>
        <dbReference type="ChEBI" id="CHEBI:59789"/>
        <dbReference type="ChEBI" id="CHEBI:85452"/>
        <dbReference type="ChEBI" id="CHEBI:85454"/>
        <dbReference type="EC" id="2.1.1.37"/>
    </reaction>
</comment>
<dbReference type="Gene3D" id="3.90.120.10">
    <property type="entry name" value="DNA Methylase, subunit A, domain 2"/>
    <property type="match status" value="1"/>
</dbReference>